<keyword evidence="2" id="KW-1185">Reference proteome</keyword>
<dbReference type="AlphaFoldDB" id="A0A6M0RD75"/>
<gene>
    <name evidence="1" type="ORF">DXZ20_00975</name>
</gene>
<proteinExistence type="predicted"/>
<dbReference type="EMBL" id="QXHD01000003">
    <property type="protein sequence ID" value="NEZ54294.1"/>
    <property type="molecule type" value="Genomic_DNA"/>
</dbReference>
<dbReference type="RefSeq" id="WP_163695789.1">
    <property type="nucleotide sequence ID" value="NZ_QXHD01000003.1"/>
</dbReference>
<comment type="caution">
    <text evidence="1">The sequence shown here is derived from an EMBL/GenBank/DDBJ whole genome shotgun (WGS) entry which is preliminary data.</text>
</comment>
<reference evidence="1 2" key="1">
    <citation type="journal article" date="2020" name="Microb. Ecol.">
        <title>Ecogenomics of the Marine Benthic Filamentous Cyanobacterium Adonisia.</title>
        <authorList>
            <person name="Walter J.M."/>
            <person name="Coutinho F.H."/>
            <person name="Leomil L."/>
            <person name="Hargreaves P.I."/>
            <person name="Campeao M.E."/>
            <person name="Vieira V.V."/>
            <person name="Silva B.S."/>
            <person name="Fistarol G.O."/>
            <person name="Salomon P.S."/>
            <person name="Sawabe T."/>
            <person name="Mino S."/>
            <person name="Hosokawa M."/>
            <person name="Miyashita H."/>
            <person name="Maruyama F."/>
            <person name="van Verk M.C."/>
            <person name="Dutilh B.E."/>
            <person name="Thompson C.C."/>
            <person name="Thompson F.L."/>
        </authorList>
    </citation>
    <scope>NUCLEOTIDE SEQUENCE [LARGE SCALE GENOMIC DNA]</scope>
    <source>
        <strain evidence="1 2">CCMR0081</strain>
    </source>
</reference>
<sequence>MSLPDNFSPVEHLQDTIRRTFRTEVREWFRDIDLDGDLDINTPRSSLALACEHRDDDSFNMTIGRIVLFETLRGRFADRLVGGSDDVGTTRYRTDVRRRTRPKINLYFLEDANDVEPGYAPIYGRIGFRLMNHTPSTINPSVAQTYAQRIRSTFSTGGGFVWKKGKNMYTYSDWDKGYQLQLLCRTEAEGRRVTEAVLDIQNDTPEWAYFNEKVNSEPAEAFPTIPDIDLVYGQSRRQPRRRPVADVRFQYASLEVLGVPNPIILVDRTGVLPTPLVS</sequence>
<evidence type="ECO:0000313" key="1">
    <source>
        <dbReference type="EMBL" id="NEZ54294.1"/>
    </source>
</evidence>
<accession>A0A6M0RD75</accession>
<evidence type="ECO:0000313" key="2">
    <source>
        <dbReference type="Proteomes" id="UP000481033"/>
    </source>
</evidence>
<organism evidence="1 2">
    <name type="scientific">Adonisia turfae CCMR0081</name>
    <dbReference type="NCBI Taxonomy" id="2292702"/>
    <lineage>
        <taxon>Bacteria</taxon>
        <taxon>Bacillati</taxon>
        <taxon>Cyanobacteriota</taxon>
        <taxon>Adonisia</taxon>
        <taxon>Adonisia turfae</taxon>
    </lineage>
</organism>
<dbReference type="Proteomes" id="UP000481033">
    <property type="component" value="Unassembled WGS sequence"/>
</dbReference>
<protein>
    <submittedName>
        <fullName evidence="1">Uncharacterized protein</fullName>
    </submittedName>
</protein>
<name>A0A6M0RD75_9CYAN</name>